<evidence type="ECO:0000313" key="5">
    <source>
        <dbReference type="EMBL" id="JAD75412.1"/>
    </source>
</evidence>
<reference evidence="5" key="1">
    <citation type="submission" date="2014-09" db="EMBL/GenBank/DDBJ databases">
        <authorList>
            <person name="Magalhaes I.L.F."/>
            <person name="Oliveira U."/>
            <person name="Santos F.R."/>
            <person name="Vidigal T.H.D.A."/>
            <person name="Brescovit A.D."/>
            <person name="Santos A.J."/>
        </authorList>
    </citation>
    <scope>NUCLEOTIDE SEQUENCE</scope>
    <source>
        <tissue evidence="5">Shoot tissue taken approximately 20 cm above the soil surface</tissue>
    </source>
</reference>
<evidence type="ECO:0000256" key="1">
    <source>
        <dbReference type="ARBA" id="ARBA00006643"/>
    </source>
</evidence>
<keyword evidence="3" id="KW-0809">Transit peptide</keyword>
<dbReference type="InterPro" id="IPR046960">
    <property type="entry name" value="PPR_At4g14850-like_plant"/>
</dbReference>
<dbReference type="GO" id="GO:0009451">
    <property type="term" value="P:RNA modification"/>
    <property type="evidence" value="ECO:0007669"/>
    <property type="project" value="InterPro"/>
</dbReference>
<dbReference type="AlphaFoldDB" id="A0A0A9CV90"/>
<dbReference type="Pfam" id="PF01535">
    <property type="entry name" value="PPR"/>
    <property type="match status" value="2"/>
</dbReference>
<dbReference type="SUPFAM" id="SSF48452">
    <property type="entry name" value="TPR-like"/>
    <property type="match status" value="1"/>
</dbReference>
<accession>A0A0A9CV90</accession>
<dbReference type="NCBIfam" id="TIGR00756">
    <property type="entry name" value="PPR"/>
    <property type="match status" value="3"/>
</dbReference>
<dbReference type="EMBL" id="GBRH01222483">
    <property type="protein sequence ID" value="JAD75412.1"/>
    <property type="molecule type" value="Transcribed_RNA"/>
</dbReference>
<dbReference type="PANTHER" id="PTHR47926">
    <property type="entry name" value="PENTATRICOPEPTIDE REPEAT-CONTAINING PROTEIN"/>
    <property type="match status" value="1"/>
</dbReference>
<dbReference type="Gene3D" id="1.25.40.10">
    <property type="entry name" value="Tetratricopeptide repeat domain"/>
    <property type="match status" value="3"/>
</dbReference>
<keyword evidence="2" id="KW-0677">Repeat</keyword>
<evidence type="ECO:0000256" key="4">
    <source>
        <dbReference type="PROSITE-ProRule" id="PRU00708"/>
    </source>
</evidence>
<protein>
    <recommendedName>
        <fullName evidence="6">Pentatricopeptide repeat-containing protein</fullName>
    </recommendedName>
</protein>
<feature type="repeat" description="PPR" evidence="4">
    <location>
        <begin position="242"/>
        <end position="277"/>
    </location>
</feature>
<dbReference type="InterPro" id="IPR002885">
    <property type="entry name" value="PPR_rpt"/>
</dbReference>
<dbReference type="Pfam" id="PF13041">
    <property type="entry name" value="PPR_2"/>
    <property type="match status" value="2"/>
</dbReference>
<dbReference type="PANTHER" id="PTHR47926:SF347">
    <property type="entry name" value="PENTATRICOPEPTIDE REPEAT-CONTAINING PROTEIN"/>
    <property type="match status" value="1"/>
</dbReference>
<name>A0A0A9CV90_ARUDO</name>
<dbReference type="PROSITE" id="PS51375">
    <property type="entry name" value="PPR"/>
    <property type="match status" value="4"/>
</dbReference>
<sequence>MKRSGVAPDQLILATVLSAWGHTRHLRAGKAIHSYMLVADILINAHLSSALINLYTRCANMEMAEKLYNGMPRKDLVSSTAMVFGYCKNGKIEIARSIFDGMPEKDVVCWSAMISGYAESNQPNEALNLFNDMLDHGVWPDEVSILSVISACANIGSLDKAKWIYSFIKNHGLSNILRICNALIDMMSKCGGLNLALNIFNTMPQKNVITWTSMITAFAMHGDGRSALGLFEQMKSKGVEPNEVTFLGLLHACCHAGLVDEGRSLFRCMVQEYRVEPKHEHYGSMVDLLGRAKLLQEAIEVIESMHLGPNVAVWGSLLSSCWMHGDLKLGAFAAKKVLELDPQHAGASVLLSKIYVKSGNWNDAGDVRGVMKLQGVSKETGSSLMELNDAVHEFAAGGEKHSENDKTLLEA</sequence>
<dbReference type="Pfam" id="PF20431">
    <property type="entry name" value="E_motif"/>
    <property type="match status" value="1"/>
</dbReference>
<dbReference type="InterPro" id="IPR011990">
    <property type="entry name" value="TPR-like_helical_dom_sf"/>
</dbReference>
<dbReference type="InterPro" id="IPR046848">
    <property type="entry name" value="E_motif"/>
</dbReference>
<dbReference type="GO" id="GO:0003723">
    <property type="term" value="F:RNA binding"/>
    <property type="evidence" value="ECO:0007669"/>
    <property type="project" value="InterPro"/>
</dbReference>
<dbReference type="FunFam" id="1.25.40.10:FF:000325">
    <property type="entry name" value="Pentatricopeptide repeat-containing protein At4g14820"/>
    <property type="match status" value="1"/>
</dbReference>
<feature type="repeat" description="PPR" evidence="4">
    <location>
        <begin position="75"/>
        <end position="105"/>
    </location>
</feature>
<evidence type="ECO:0008006" key="6">
    <source>
        <dbReference type="Google" id="ProtNLM"/>
    </source>
</evidence>
<comment type="similarity">
    <text evidence="1">Belongs to the PPR family. PCMP-H subfamily.</text>
</comment>
<evidence type="ECO:0000256" key="3">
    <source>
        <dbReference type="ARBA" id="ARBA00022946"/>
    </source>
</evidence>
<proteinExistence type="inferred from homology"/>
<organism evidence="5">
    <name type="scientific">Arundo donax</name>
    <name type="common">Giant reed</name>
    <name type="synonym">Donax arundinaceus</name>
    <dbReference type="NCBI Taxonomy" id="35708"/>
    <lineage>
        <taxon>Eukaryota</taxon>
        <taxon>Viridiplantae</taxon>
        <taxon>Streptophyta</taxon>
        <taxon>Embryophyta</taxon>
        <taxon>Tracheophyta</taxon>
        <taxon>Spermatophyta</taxon>
        <taxon>Magnoliopsida</taxon>
        <taxon>Liliopsida</taxon>
        <taxon>Poales</taxon>
        <taxon>Poaceae</taxon>
        <taxon>PACMAD clade</taxon>
        <taxon>Arundinoideae</taxon>
        <taxon>Arundineae</taxon>
        <taxon>Arundo</taxon>
    </lineage>
</organism>
<feature type="repeat" description="PPR" evidence="4">
    <location>
        <begin position="207"/>
        <end position="241"/>
    </location>
</feature>
<reference evidence="5" key="2">
    <citation type="journal article" date="2015" name="Data Brief">
        <title>Shoot transcriptome of the giant reed, Arundo donax.</title>
        <authorList>
            <person name="Barrero R.A."/>
            <person name="Guerrero F.D."/>
            <person name="Moolhuijzen P."/>
            <person name="Goolsby J.A."/>
            <person name="Tidwell J."/>
            <person name="Bellgard S.E."/>
            <person name="Bellgard M.I."/>
        </authorList>
    </citation>
    <scope>NUCLEOTIDE SEQUENCE</scope>
    <source>
        <tissue evidence="5">Shoot tissue taken approximately 20 cm above the soil surface</tissue>
    </source>
</reference>
<feature type="repeat" description="PPR" evidence="4">
    <location>
        <begin position="106"/>
        <end position="140"/>
    </location>
</feature>
<dbReference type="FunFam" id="1.25.40.10:FF:000348">
    <property type="entry name" value="Pentatricopeptide repeat-containing protein chloroplastic"/>
    <property type="match status" value="1"/>
</dbReference>
<evidence type="ECO:0000256" key="2">
    <source>
        <dbReference type="ARBA" id="ARBA00022737"/>
    </source>
</evidence>